<keyword evidence="1" id="KW-0732">Signal</keyword>
<feature type="chain" id="PRO_5047215247" description="Lipoprotein" evidence="1">
    <location>
        <begin position="20"/>
        <end position="154"/>
    </location>
</feature>
<dbReference type="Proteomes" id="UP001156441">
    <property type="component" value="Unassembled WGS sequence"/>
</dbReference>
<dbReference type="PROSITE" id="PS51257">
    <property type="entry name" value="PROKAR_LIPOPROTEIN"/>
    <property type="match status" value="1"/>
</dbReference>
<reference evidence="2 3" key="1">
    <citation type="submission" date="2021-02" db="EMBL/GenBank/DDBJ databases">
        <title>Actinophytocola xerophila sp. nov., isolated from soil of cotton cropping field.</title>
        <authorList>
            <person name="Huang R."/>
            <person name="Chen X."/>
            <person name="Ge X."/>
            <person name="Liu W."/>
        </authorList>
    </citation>
    <scope>NUCLEOTIDE SEQUENCE [LARGE SCALE GENOMIC DNA]</scope>
    <source>
        <strain evidence="2 3">S1-96</strain>
    </source>
</reference>
<dbReference type="EMBL" id="JAFFZE010000022">
    <property type="protein sequence ID" value="MCT2586934.1"/>
    <property type="molecule type" value="Genomic_DNA"/>
</dbReference>
<comment type="caution">
    <text evidence="2">The sequence shown here is derived from an EMBL/GenBank/DDBJ whole genome shotgun (WGS) entry which is preliminary data.</text>
</comment>
<protein>
    <recommendedName>
        <fullName evidence="4">Lipoprotein</fullName>
    </recommendedName>
</protein>
<dbReference type="RefSeq" id="WP_260194807.1">
    <property type="nucleotide sequence ID" value="NZ_JAFFZE010000022.1"/>
</dbReference>
<evidence type="ECO:0000313" key="3">
    <source>
        <dbReference type="Proteomes" id="UP001156441"/>
    </source>
</evidence>
<evidence type="ECO:0008006" key="4">
    <source>
        <dbReference type="Google" id="ProtNLM"/>
    </source>
</evidence>
<proteinExistence type="predicted"/>
<feature type="signal peptide" evidence="1">
    <location>
        <begin position="1"/>
        <end position="19"/>
    </location>
</feature>
<evidence type="ECO:0000313" key="2">
    <source>
        <dbReference type="EMBL" id="MCT2586934.1"/>
    </source>
</evidence>
<evidence type="ECO:0000256" key="1">
    <source>
        <dbReference type="SAM" id="SignalP"/>
    </source>
</evidence>
<keyword evidence="3" id="KW-1185">Reference proteome</keyword>
<gene>
    <name evidence="2" type="ORF">JT362_27810</name>
</gene>
<organism evidence="2 3">
    <name type="scientific">Actinophytocola gossypii</name>
    <dbReference type="NCBI Taxonomy" id="2812003"/>
    <lineage>
        <taxon>Bacteria</taxon>
        <taxon>Bacillati</taxon>
        <taxon>Actinomycetota</taxon>
        <taxon>Actinomycetes</taxon>
        <taxon>Pseudonocardiales</taxon>
        <taxon>Pseudonocardiaceae</taxon>
    </lineage>
</organism>
<sequence length="154" mass="16579">MRLLASCLAVVSMVLAGCAAELTEEELRAAEGYGSHEEGGHGAAAPRTTNSMPSEFHTWRELADTVGCTARLQGRADDFRHAACVKDGDTIVFLDFDSVEGQRDWLDSGLLYGGVYLVGERWVLSGRSREYMESLRPELGGDIEEALTHGGGAS</sequence>
<name>A0ABT2JGE1_9PSEU</name>
<accession>A0ABT2JGE1</accession>